<evidence type="ECO:0000313" key="3">
    <source>
        <dbReference type="Proteomes" id="UP001500218"/>
    </source>
</evidence>
<dbReference type="InterPro" id="IPR036866">
    <property type="entry name" value="RibonucZ/Hydroxyglut_hydro"/>
</dbReference>
<reference evidence="3" key="1">
    <citation type="journal article" date="2019" name="Int. J. Syst. Evol. Microbiol.">
        <title>The Global Catalogue of Microorganisms (GCM) 10K type strain sequencing project: providing services to taxonomists for standard genome sequencing and annotation.</title>
        <authorList>
            <consortium name="The Broad Institute Genomics Platform"/>
            <consortium name="The Broad Institute Genome Sequencing Center for Infectious Disease"/>
            <person name="Wu L."/>
            <person name="Ma J."/>
        </authorList>
    </citation>
    <scope>NUCLEOTIDE SEQUENCE [LARGE SCALE GENOMIC DNA]</scope>
    <source>
        <strain evidence="3">JCM 13250</strain>
    </source>
</reference>
<evidence type="ECO:0000313" key="2">
    <source>
        <dbReference type="EMBL" id="GAA1804590.1"/>
    </source>
</evidence>
<accession>A0ABP4Y6R5</accession>
<dbReference type="InterPro" id="IPR050855">
    <property type="entry name" value="NDM-1-like"/>
</dbReference>
<proteinExistence type="predicted"/>
<organism evidence="2 3">
    <name type="scientific">Luedemannella flava</name>
    <dbReference type="NCBI Taxonomy" id="349316"/>
    <lineage>
        <taxon>Bacteria</taxon>
        <taxon>Bacillati</taxon>
        <taxon>Actinomycetota</taxon>
        <taxon>Actinomycetes</taxon>
        <taxon>Micromonosporales</taxon>
        <taxon>Micromonosporaceae</taxon>
        <taxon>Luedemannella</taxon>
    </lineage>
</organism>
<dbReference type="EMBL" id="BAAALT010000076">
    <property type="protein sequence ID" value="GAA1804590.1"/>
    <property type="molecule type" value="Genomic_DNA"/>
</dbReference>
<sequence length="292" mass="32439">MIDFVADGPAPGDLSVRWHAGAVSPRHDTAPELQVHAYDEHTVILRQNMSVNYEAPFMFLLFGNERALLVDTGATAEPEFLPLRRTVDELIADWLARHPRPAYGLVVAHTHSHHDHLAADGQFADRPDTTVVGTDLDAVVSYYGLTDWPSGTARIDLGGRVVDVLPGPGHDEPATVFYDAYTGILFTGDTVYPGRLYVRDWAAFTATIDRLLAWCATHPVTHLLGCHIEMSTTPGRDYLIRTSYQPDEPPLQMSVAQLRALREAITAIDDRPGVHRFDDFIVYHGIPDNYFA</sequence>
<feature type="domain" description="Metallo-beta-lactamase" evidence="1">
    <location>
        <begin position="55"/>
        <end position="227"/>
    </location>
</feature>
<protein>
    <recommendedName>
        <fullName evidence="1">Metallo-beta-lactamase domain-containing protein</fullName>
    </recommendedName>
</protein>
<dbReference type="Pfam" id="PF00753">
    <property type="entry name" value="Lactamase_B"/>
    <property type="match status" value="1"/>
</dbReference>
<gene>
    <name evidence="2" type="ORF">GCM10009682_27800</name>
</gene>
<dbReference type="SMART" id="SM00849">
    <property type="entry name" value="Lactamase_B"/>
    <property type="match status" value="1"/>
</dbReference>
<evidence type="ECO:0000259" key="1">
    <source>
        <dbReference type="SMART" id="SM00849"/>
    </source>
</evidence>
<dbReference type="SUPFAM" id="SSF56281">
    <property type="entry name" value="Metallo-hydrolase/oxidoreductase"/>
    <property type="match status" value="1"/>
</dbReference>
<name>A0ABP4Y6R5_9ACTN</name>
<dbReference type="InterPro" id="IPR001279">
    <property type="entry name" value="Metallo-B-lactamas"/>
</dbReference>
<dbReference type="Gene3D" id="3.60.15.10">
    <property type="entry name" value="Ribonuclease Z/Hydroxyacylglutathione hydrolase-like"/>
    <property type="match status" value="1"/>
</dbReference>
<dbReference type="PANTHER" id="PTHR42951:SF4">
    <property type="entry name" value="ACYL-COENZYME A THIOESTERASE MBLAC2"/>
    <property type="match status" value="1"/>
</dbReference>
<dbReference type="PANTHER" id="PTHR42951">
    <property type="entry name" value="METALLO-BETA-LACTAMASE DOMAIN-CONTAINING"/>
    <property type="match status" value="1"/>
</dbReference>
<dbReference type="RefSeq" id="WP_344130668.1">
    <property type="nucleotide sequence ID" value="NZ_BAAALT010000076.1"/>
</dbReference>
<comment type="caution">
    <text evidence="2">The sequence shown here is derived from an EMBL/GenBank/DDBJ whole genome shotgun (WGS) entry which is preliminary data.</text>
</comment>
<dbReference type="Proteomes" id="UP001500218">
    <property type="component" value="Unassembled WGS sequence"/>
</dbReference>
<keyword evidence="3" id="KW-1185">Reference proteome</keyword>